<dbReference type="Proteomes" id="UP000799537">
    <property type="component" value="Unassembled WGS sequence"/>
</dbReference>
<sequence length="311" mass="34404">MPSKVFVVFGATGQQGGAVVKLLTSDPVLSQEYSVRAVVRDPSKPAAVALKNLPGCEIVQADLDDKVSLYRAFEGAHSAFLVTNSIFDEHLYEREYAQGQAAADVAVEAGLKYLIFSTLPSVRKLSSNRYTKVWQFDVKYEIEQYIRGLPISSAFIAMGCFMQNLTNALKPRPVGDGTLEIATSMPPDTKLLMIDATDISVFVAAILREPDACQGKIIHAAAELRSLDELAQTVSLATGKTTRYRQLPATAFRTFMEDMNPTFAEDSMEMLGYYQEFGCFGPNMEELVQPSIDREYGALRSVQEYVKELDF</sequence>
<evidence type="ECO:0000313" key="5">
    <source>
        <dbReference type="Proteomes" id="UP000799537"/>
    </source>
</evidence>
<evidence type="ECO:0000256" key="2">
    <source>
        <dbReference type="ARBA" id="ARBA00022857"/>
    </source>
</evidence>
<proteinExistence type="inferred from homology"/>
<dbReference type="PANTHER" id="PTHR42748:SF11">
    <property type="entry name" value="NMRA-LIKE DOMAIN-CONTAINING PROTEIN"/>
    <property type="match status" value="1"/>
</dbReference>
<dbReference type="InterPro" id="IPR051164">
    <property type="entry name" value="NmrA-like_oxidored"/>
</dbReference>
<feature type="domain" description="NmrA-like" evidence="3">
    <location>
        <begin position="4"/>
        <end position="305"/>
    </location>
</feature>
<dbReference type="SUPFAM" id="SSF51735">
    <property type="entry name" value="NAD(P)-binding Rossmann-fold domains"/>
    <property type="match status" value="1"/>
</dbReference>
<dbReference type="PANTHER" id="PTHR42748">
    <property type="entry name" value="NITROGEN METABOLITE REPRESSION PROTEIN NMRA FAMILY MEMBER"/>
    <property type="match status" value="1"/>
</dbReference>
<dbReference type="OrthoDB" id="3358371at2759"/>
<dbReference type="EMBL" id="ML993583">
    <property type="protein sequence ID" value="KAF2171534.1"/>
    <property type="molecule type" value="Genomic_DNA"/>
</dbReference>
<evidence type="ECO:0000256" key="1">
    <source>
        <dbReference type="ARBA" id="ARBA00006328"/>
    </source>
</evidence>
<comment type="similarity">
    <text evidence="1">Belongs to the NmrA-type oxidoreductase family.</text>
</comment>
<dbReference type="Pfam" id="PF05368">
    <property type="entry name" value="NmrA"/>
    <property type="match status" value="1"/>
</dbReference>
<organism evidence="4 5">
    <name type="scientific">Zasmidium cellare ATCC 36951</name>
    <dbReference type="NCBI Taxonomy" id="1080233"/>
    <lineage>
        <taxon>Eukaryota</taxon>
        <taxon>Fungi</taxon>
        <taxon>Dikarya</taxon>
        <taxon>Ascomycota</taxon>
        <taxon>Pezizomycotina</taxon>
        <taxon>Dothideomycetes</taxon>
        <taxon>Dothideomycetidae</taxon>
        <taxon>Mycosphaerellales</taxon>
        <taxon>Mycosphaerellaceae</taxon>
        <taxon>Zasmidium</taxon>
    </lineage>
</organism>
<dbReference type="GO" id="GO:0005634">
    <property type="term" value="C:nucleus"/>
    <property type="evidence" value="ECO:0007669"/>
    <property type="project" value="TreeGrafter"/>
</dbReference>
<name>A0A6A6CWM8_ZASCE</name>
<accession>A0A6A6CWM8</accession>
<evidence type="ECO:0000259" key="3">
    <source>
        <dbReference type="Pfam" id="PF05368"/>
    </source>
</evidence>
<dbReference type="Gene3D" id="3.40.50.720">
    <property type="entry name" value="NAD(P)-binding Rossmann-like Domain"/>
    <property type="match status" value="1"/>
</dbReference>
<dbReference type="Gene3D" id="3.90.25.10">
    <property type="entry name" value="UDP-galactose 4-epimerase, domain 1"/>
    <property type="match status" value="1"/>
</dbReference>
<dbReference type="RefSeq" id="XP_033672423.1">
    <property type="nucleotide sequence ID" value="XM_033804591.1"/>
</dbReference>
<dbReference type="CDD" id="cd05251">
    <property type="entry name" value="NmrA_like_SDR_a"/>
    <property type="match status" value="1"/>
</dbReference>
<gene>
    <name evidence="4" type="ORF">M409DRAFT_18646</name>
</gene>
<dbReference type="AlphaFoldDB" id="A0A6A6CWM8"/>
<protein>
    <recommendedName>
        <fullName evidence="3">NmrA-like domain-containing protein</fullName>
    </recommendedName>
</protein>
<dbReference type="InterPro" id="IPR036291">
    <property type="entry name" value="NAD(P)-bd_dom_sf"/>
</dbReference>
<dbReference type="GeneID" id="54557863"/>
<dbReference type="InterPro" id="IPR008030">
    <property type="entry name" value="NmrA-like"/>
</dbReference>
<evidence type="ECO:0000313" key="4">
    <source>
        <dbReference type="EMBL" id="KAF2171534.1"/>
    </source>
</evidence>
<keyword evidence="5" id="KW-1185">Reference proteome</keyword>
<reference evidence="4" key="1">
    <citation type="journal article" date="2020" name="Stud. Mycol.">
        <title>101 Dothideomycetes genomes: a test case for predicting lifestyles and emergence of pathogens.</title>
        <authorList>
            <person name="Haridas S."/>
            <person name="Albert R."/>
            <person name="Binder M."/>
            <person name="Bloem J."/>
            <person name="Labutti K."/>
            <person name="Salamov A."/>
            <person name="Andreopoulos B."/>
            <person name="Baker S."/>
            <person name="Barry K."/>
            <person name="Bills G."/>
            <person name="Bluhm B."/>
            <person name="Cannon C."/>
            <person name="Castanera R."/>
            <person name="Culley D."/>
            <person name="Daum C."/>
            <person name="Ezra D."/>
            <person name="Gonzalez J."/>
            <person name="Henrissat B."/>
            <person name="Kuo A."/>
            <person name="Liang C."/>
            <person name="Lipzen A."/>
            <person name="Lutzoni F."/>
            <person name="Magnuson J."/>
            <person name="Mondo S."/>
            <person name="Nolan M."/>
            <person name="Ohm R."/>
            <person name="Pangilinan J."/>
            <person name="Park H.-J."/>
            <person name="Ramirez L."/>
            <person name="Alfaro M."/>
            <person name="Sun H."/>
            <person name="Tritt A."/>
            <person name="Yoshinaga Y."/>
            <person name="Zwiers L.-H."/>
            <person name="Turgeon B."/>
            <person name="Goodwin S."/>
            <person name="Spatafora J."/>
            <person name="Crous P."/>
            <person name="Grigoriev I."/>
        </authorList>
    </citation>
    <scope>NUCLEOTIDE SEQUENCE</scope>
    <source>
        <strain evidence="4">ATCC 36951</strain>
    </source>
</reference>
<keyword evidence="2" id="KW-0521">NADP</keyword>